<evidence type="ECO:0000313" key="9">
    <source>
        <dbReference type="Proteomes" id="UP000006671"/>
    </source>
</evidence>
<gene>
    <name evidence="8" type="ORF">NAEGRDRAFT_33112</name>
</gene>
<dbReference type="InterPro" id="IPR049941">
    <property type="entry name" value="LPLAT_7/PORCN-like"/>
</dbReference>
<evidence type="ECO:0000256" key="4">
    <source>
        <dbReference type="ARBA" id="ARBA00022989"/>
    </source>
</evidence>
<dbReference type="VEuPathDB" id="AmoebaDB:NAEGRDRAFT_33112"/>
<dbReference type="eggNOG" id="KOG2704">
    <property type="taxonomic scope" value="Eukaryota"/>
</dbReference>
<dbReference type="Pfam" id="PF03062">
    <property type="entry name" value="MBOAT"/>
    <property type="match status" value="1"/>
</dbReference>
<dbReference type="GO" id="GO:0030258">
    <property type="term" value="P:lipid modification"/>
    <property type="evidence" value="ECO:0007669"/>
    <property type="project" value="TreeGrafter"/>
</dbReference>
<dbReference type="GO" id="GO:0016746">
    <property type="term" value="F:acyltransferase activity"/>
    <property type="evidence" value="ECO:0007669"/>
    <property type="project" value="UniProtKB-KW"/>
</dbReference>
<dbReference type="RefSeq" id="XP_002677975.1">
    <property type="nucleotide sequence ID" value="XM_002677929.1"/>
</dbReference>
<dbReference type="STRING" id="5762.D2VDG7"/>
<evidence type="ECO:0000256" key="1">
    <source>
        <dbReference type="ARBA" id="ARBA00004141"/>
    </source>
</evidence>
<feature type="transmembrane region" description="Helical" evidence="7">
    <location>
        <begin position="123"/>
        <end position="143"/>
    </location>
</feature>
<feature type="transmembrane region" description="Helical" evidence="7">
    <location>
        <begin position="379"/>
        <end position="405"/>
    </location>
</feature>
<keyword evidence="3 7" id="KW-0812">Transmembrane</keyword>
<feature type="transmembrane region" description="Helical" evidence="7">
    <location>
        <begin position="51"/>
        <end position="70"/>
    </location>
</feature>
<evidence type="ECO:0000256" key="5">
    <source>
        <dbReference type="ARBA" id="ARBA00023136"/>
    </source>
</evidence>
<dbReference type="GO" id="GO:0016020">
    <property type="term" value="C:membrane"/>
    <property type="evidence" value="ECO:0007669"/>
    <property type="project" value="UniProtKB-SubCell"/>
</dbReference>
<dbReference type="Proteomes" id="UP000006671">
    <property type="component" value="Unassembled WGS sequence"/>
</dbReference>
<keyword evidence="5 7" id="KW-0472">Membrane</keyword>
<dbReference type="InParanoid" id="D2VDG7"/>
<keyword evidence="6" id="KW-0012">Acyltransferase</keyword>
<dbReference type="OMA" id="QWIELVV"/>
<dbReference type="EMBL" id="GG738864">
    <property type="protein sequence ID" value="EFC45231.1"/>
    <property type="molecule type" value="Genomic_DNA"/>
</dbReference>
<feature type="transmembrane region" description="Helical" evidence="7">
    <location>
        <begin position="275"/>
        <end position="294"/>
    </location>
</feature>
<proteinExistence type="predicted"/>
<feature type="transmembrane region" description="Helical" evidence="7">
    <location>
        <begin position="82"/>
        <end position="103"/>
    </location>
</feature>
<organism evidence="9">
    <name type="scientific">Naegleria gruberi</name>
    <name type="common">Amoeba</name>
    <dbReference type="NCBI Taxonomy" id="5762"/>
    <lineage>
        <taxon>Eukaryota</taxon>
        <taxon>Discoba</taxon>
        <taxon>Heterolobosea</taxon>
        <taxon>Tetramitia</taxon>
        <taxon>Eutetramitia</taxon>
        <taxon>Vahlkampfiidae</taxon>
        <taxon>Naegleria</taxon>
    </lineage>
</organism>
<keyword evidence="2" id="KW-0808">Transferase</keyword>
<feature type="transmembrane region" description="Helical" evidence="7">
    <location>
        <begin position="441"/>
        <end position="466"/>
    </location>
</feature>
<feature type="transmembrane region" description="Helical" evidence="7">
    <location>
        <begin position="478"/>
        <end position="496"/>
    </location>
</feature>
<dbReference type="KEGG" id="ngr:NAEGRDRAFT_33112"/>
<accession>D2VDG7</accession>
<keyword evidence="9" id="KW-1185">Reference proteome</keyword>
<dbReference type="FunCoup" id="D2VDG7">
    <property type="interactions" value="130"/>
</dbReference>
<protein>
    <submittedName>
        <fullName evidence="8">Predicted protein</fullName>
    </submittedName>
</protein>
<keyword evidence="4 7" id="KW-1133">Transmembrane helix</keyword>
<evidence type="ECO:0000256" key="3">
    <source>
        <dbReference type="ARBA" id="ARBA00022692"/>
    </source>
</evidence>
<dbReference type="GeneID" id="8850362"/>
<name>D2VDG7_NAEGR</name>
<evidence type="ECO:0000256" key="6">
    <source>
        <dbReference type="ARBA" id="ARBA00023315"/>
    </source>
</evidence>
<dbReference type="InterPro" id="IPR004299">
    <property type="entry name" value="MBOAT_fam"/>
</dbReference>
<dbReference type="OrthoDB" id="286734at2759"/>
<comment type="subcellular location">
    <subcellularLocation>
        <location evidence="1">Membrane</location>
        <topology evidence="1">Multi-pass membrane protein</topology>
    </subcellularLocation>
</comment>
<sequence length="509" mass="59698">MPTNFVCYGAKYAQQYLLEPVGEPIYPIFEPIYQFLDEKGSSIGLKADQTIFILMLLLTYFWSFVYRIIFNNNLLKNNVFLKTVYLCTLGLFYAIFTFGYEGFHGVACSFLSYFMMAVLPKNIAPKLVFAFVWTYLSVAHFIRMQTDFTSQRVDYSAMLMMMVLRINSCAFNYADGLNPNAKEELDEELVKASVSELPSFMEYVSYCFYYPALLAGPPFDLKYFRHYLRNYDLDHIPFSLSGFFYNLGMIVISFIGFSQIDKFDREFIMYNREEFAAMSLISKFFFIVLVVEFFRFRYYLVWHMAQGSAWLAGFGYDPVKKDWSAVSQIDFWRFELASSPYLLSIHWNIGVHKWVKKYVYLRNKKKGARPGTKELFETFLVIAFWHGFYPGYYLFFVLCGVGVEFGRMFRSLFRKHIIPADYNFDIYHPIESMKHITPTIAIYNILGYFFTQAMTNYIGCSFVLLSVEHSIFIWKETLGGPVFFGLFLYIILKFALSKDSTSTQKIKSQ</sequence>
<dbReference type="PANTHER" id="PTHR13906">
    <property type="entry name" value="PORCUPINE"/>
    <property type="match status" value="1"/>
</dbReference>
<evidence type="ECO:0000256" key="7">
    <source>
        <dbReference type="SAM" id="Phobius"/>
    </source>
</evidence>
<evidence type="ECO:0000256" key="2">
    <source>
        <dbReference type="ARBA" id="ARBA00022679"/>
    </source>
</evidence>
<dbReference type="PANTHER" id="PTHR13906:SF4">
    <property type="entry name" value="LYSOPHOSPHOLIPID ACYLTRANSFERASE 6"/>
    <property type="match status" value="1"/>
</dbReference>
<reference evidence="8 9" key="1">
    <citation type="journal article" date="2010" name="Cell">
        <title>The genome of Naegleria gruberi illuminates early eukaryotic versatility.</title>
        <authorList>
            <person name="Fritz-Laylin L.K."/>
            <person name="Prochnik S.E."/>
            <person name="Ginger M.L."/>
            <person name="Dacks J.B."/>
            <person name="Carpenter M.L."/>
            <person name="Field M.C."/>
            <person name="Kuo A."/>
            <person name="Paredez A."/>
            <person name="Chapman J."/>
            <person name="Pham J."/>
            <person name="Shu S."/>
            <person name="Neupane R."/>
            <person name="Cipriano M."/>
            <person name="Mancuso J."/>
            <person name="Tu H."/>
            <person name="Salamov A."/>
            <person name="Lindquist E."/>
            <person name="Shapiro H."/>
            <person name="Lucas S."/>
            <person name="Grigoriev I.V."/>
            <person name="Cande W.Z."/>
            <person name="Fulton C."/>
            <person name="Rokhsar D.S."/>
            <person name="Dawson S.C."/>
        </authorList>
    </citation>
    <scope>NUCLEOTIDE SEQUENCE [LARGE SCALE GENOMIC DNA]</scope>
    <source>
        <strain evidence="8 9">NEG-M</strain>
    </source>
</reference>
<feature type="transmembrane region" description="Helical" evidence="7">
    <location>
        <begin position="236"/>
        <end position="255"/>
    </location>
</feature>
<evidence type="ECO:0000313" key="8">
    <source>
        <dbReference type="EMBL" id="EFC45231.1"/>
    </source>
</evidence>
<dbReference type="AlphaFoldDB" id="D2VDG7"/>